<evidence type="ECO:0000256" key="4">
    <source>
        <dbReference type="ARBA" id="ARBA00022737"/>
    </source>
</evidence>
<accession>A0A7G9FP46</accession>
<dbReference type="CDD" id="cd04590">
    <property type="entry name" value="CBS_pair_CorC_HlyC_assoc"/>
    <property type="match status" value="1"/>
</dbReference>
<keyword evidence="3 9" id="KW-0812">Transmembrane</keyword>
<dbReference type="FunFam" id="3.10.580.10:FF:000002">
    <property type="entry name" value="Magnesium/cobalt efflux protein CorC"/>
    <property type="match status" value="1"/>
</dbReference>
<dbReference type="EMBL" id="CP060632">
    <property type="protein sequence ID" value="QNM00328.1"/>
    <property type="molecule type" value="Genomic_DNA"/>
</dbReference>
<proteinExistence type="inferred from homology"/>
<feature type="domain" description="CBS" evidence="11">
    <location>
        <begin position="208"/>
        <end position="271"/>
    </location>
</feature>
<dbReference type="SUPFAM" id="SSF54631">
    <property type="entry name" value="CBS-domain pair"/>
    <property type="match status" value="1"/>
</dbReference>
<keyword evidence="14" id="KW-1185">Reference proteome</keyword>
<feature type="transmembrane region" description="Helical" evidence="10">
    <location>
        <begin position="61"/>
        <end position="80"/>
    </location>
</feature>
<dbReference type="InterPro" id="IPR005170">
    <property type="entry name" value="Transptr-assoc_dom"/>
</dbReference>
<dbReference type="Pfam" id="PF03471">
    <property type="entry name" value="CorC_HlyC"/>
    <property type="match status" value="1"/>
</dbReference>
<evidence type="ECO:0000259" key="12">
    <source>
        <dbReference type="PROSITE" id="PS51846"/>
    </source>
</evidence>
<keyword evidence="6 8" id="KW-0129">CBS domain</keyword>
<dbReference type="Gene3D" id="3.10.580.10">
    <property type="entry name" value="CBS-domain"/>
    <property type="match status" value="1"/>
</dbReference>
<evidence type="ECO:0000256" key="5">
    <source>
        <dbReference type="ARBA" id="ARBA00022989"/>
    </source>
</evidence>
<evidence type="ECO:0000256" key="8">
    <source>
        <dbReference type="PROSITE-ProRule" id="PRU00703"/>
    </source>
</evidence>
<protein>
    <submittedName>
        <fullName evidence="13">HlyC/CorC family transporter</fullName>
    </submittedName>
</protein>
<dbReference type="Pfam" id="PF01595">
    <property type="entry name" value="CNNM"/>
    <property type="match status" value="1"/>
</dbReference>
<sequence length="429" mass="47948">MDNSPALQLIIILILLALSAFFSSSETALTTVSHLKLRSLADDGNKKASKVLKVTENSSKLLSAILVGNNIVNISASALATTFCTNMFGSKYIGVSTGILTLLVLIFGEISPKTLATQYALQLSMVVVYPISWLMTLLTPVIFLLNILTGAIFKLFRVDPSAKKTSITEAELRTIVNVSHEEGVIEPEEKFMISNVVDFGDALSKDIMIPRADVVSADVNSTYKELVDIFKSETYTRIPIYEDSKENIIGILNIKDLFFYRELLDIRYFDLRSILRKPLFVYEYQKTSQIFAEMKTSADSMAIVLDEYGQASGIITMEDLVEEIVGDIRDEYDENENDLIRDLGNHTYDIDASIKLDDLNDKLHTNFQSKDYDSLAGFIIELLDKIPTAGEEAHCEGAHFKVTEVHRNRIERVTLTLLPAEPSNEKDEA</sequence>
<dbReference type="InterPro" id="IPR044751">
    <property type="entry name" value="Ion_transp-like_CBS"/>
</dbReference>
<evidence type="ECO:0000256" key="9">
    <source>
        <dbReference type="PROSITE-ProRule" id="PRU01193"/>
    </source>
</evidence>
<dbReference type="Proteomes" id="UP000515819">
    <property type="component" value="Chromosome"/>
</dbReference>
<organism evidence="13 14">
    <name type="scientific">Wujia chipingensis</name>
    <dbReference type="NCBI Taxonomy" id="2763670"/>
    <lineage>
        <taxon>Bacteria</taxon>
        <taxon>Bacillati</taxon>
        <taxon>Bacillota</taxon>
        <taxon>Clostridia</taxon>
        <taxon>Lachnospirales</taxon>
        <taxon>Lachnospiraceae</taxon>
        <taxon>Wujia</taxon>
    </lineage>
</organism>
<dbReference type="InterPro" id="IPR046342">
    <property type="entry name" value="CBS_dom_sf"/>
</dbReference>
<dbReference type="AlphaFoldDB" id="A0A7G9FP46"/>
<evidence type="ECO:0000256" key="7">
    <source>
        <dbReference type="ARBA" id="ARBA00023136"/>
    </source>
</evidence>
<feature type="domain" description="CNNM transmembrane" evidence="12">
    <location>
        <begin position="1"/>
        <end position="189"/>
    </location>
</feature>
<feature type="domain" description="CBS" evidence="11">
    <location>
        <begin position="274"/>
        <end position="331"/>
    </location>
</feature>
<dbReference type="PANTHER" id="PTHR22777:SF17">
    <property type="entry name" value="UPF0053 PROTEIN SLL0260"/>
    <property type="match status" value="1"/>
</dbReference>
<reference evidence="13 14" key="1">
    <citation type="submission" date="2020-08" db="EMBL/GenBank/DDBJ databases">
        <authorList>
            <person name="Liu C."/>
            <person name="Sun Q."/>
        </authorList>
    </citation>
    <scope>NUCLEOTIDE SEQUENCE [LARGE SCALE GENOMIC DNA]</scope>
    <source>
        <strain evidence="13 14">NSJ-4</strain>
    </source>
</reference>
<dbReference type="InterPro" id="IPR000644">
    <property type="entry name" value="CBS_dom"/>
</dbReference>
<name>A0A7G9FP46_9FIRM</name>
<feature type="transmembrane region" description="Helical" evidence="10">
    <location>
        <begin position="131"/>
        <end position="156"/>
    </location>
</feature>
<evidence type="ECO:0000256" key="3">
    <source>
        <dbReference type="ARBA" id="ARBA00022692"/>
    </source>
</evidence>
<gene>
    <name evidence="13" type="ORF">H9Q76_03295</name>
</gene>
<evidence type="ECO:0000256" key="10">
    <source>
        <dbReference type="SAM" id="Phobius"/>
    </source>
</evidence>
<dbReference type="PANTHER" id="PTHR22777">
    <property type="entry name" value="HEMOLYSIN-RELATED"/>
    <property type="match status" value="1"/>
</dbReference>
<dbReference type="SUPFAM" id="SSF56176">
    <property type="entry name" value="FAD-binding/transporter-associated domain-like"/>
    <property type="match status" value="1"/>
</dbReference>
<dbReference type="KEGG" id="wcp:H9Q76_03295"/>
<comment type="similarity">
    <text evidence="2">Belongs to the UPF0053 family.</text>
</comment>
<dbReference type="PROSITE" id="PS51846">
    <property type="entry name" value="CNNM"/>
    <property type="match status" value="1"/>
</dbReference>
<keyword evidence="4" id="KW-0677">Repeat</keyword>
<comment type="subcellular location">
    <subcellularLocation>
        <location evidence="1">Membrane</location>
        <topology evidence="1">Multi-pass membrane protein</topology>
    </subcellularLocation>
</comment>
<dbReference type="SMART" id="SM01091">
    <property type="entry name" value="CorC_HlyC"/>
    <property type="match status" value="1"/>
</dbReference>
<feature type="transmembrane region" description="Helical" evidence="10">
    <location>
        <begin position="92"/>
        <end position="111"/>
    </location>
</feature>
<dbReference type="Gene3D" id="3.30.465.10">
    <property type="match status" value="1"/>
</dbReference>
<evidence type="ECO:0000256" key="1">
    <source>
        <dbReference type="ARBA" id="ARBA00004141"/>
    </source>
</evidence>
<evidence type="ECO:0000259" key="11">
    <source>
        <dbReference type="PROSITE" id="PS51371"/>
    </source>
</evidence>
<dbReference type="InterPro" id="IPR036318">
    <property type="entry name" value="FAD-bd_PCMH-like_sf"/>
</dbReference>
<keyword evidence="7 9" id="KW-0472">Membrane</keyword>
<evidence type="ECO:0000313" key="13">
    <source>
        <dbReference type="EMBL" id="QNM00328.1"/>
    </source>
</evidence>
<keyword evidence="5 9" id="KW-1133">Transmembrane helix</keyword>
<dbReference type="GO" id="GO:0005886">
    <property type="term" value="C:plasma membrane"/>
    <property type="evidence" value="ECO:0007669"/>
    <property type="project" value="TreeGrafter"/>
</dbReference>
<dbReference type="GO" id="GO:0050660">
    <property type="term" value="F:flavin adenine dinucleotide binding"/>
    <property type="evidence" value="ECO:0007669"/>
    <property type="project" value="InterPro"/>
</dbReference>
<dbReference type="InterPro" id="IPR016169">
    <property type="entry name" value="FAD-bd_PCMH_sub2"/>
</dbReference>
<evidence type="ECO:0000313" key="14">
    <source>
        <dbReference type="Proteomes" id="UP000515819"/>
    </source>
</evidence>
<dbReference type="Pfam" id="PF00571">
    <property type="entry name" value="CBS"/>
    <property type="match status" value="2"/>
</dbReference>
<evidence type="ECO:0000256" key="2">
    <source>
        <dbReference type="ARBA" id="ARBA00006337"/>
    </source>
</evidence>
<dbReference type="PROSITE" id="PS51371">
    <property type="entry name" value="CBS"/>
    <property type="match status" value="2"/>
</dbReference>
<dbReference type="InterPro" id="IPR002550">
    <property type="entry name" value="CNNM"/>
</dbReference>
<evidence type="ECO:0000256" key="6">
    <source>
        <dbReference type="ARBA" id="ARBA00023122"/>
    </source>
</evidence>